<evidence type="ECO:0000313" key="3">
    <source>
        <dbReference type="Proteomes" id="UP000308530"/>
    </source>
</evidence>
<protein>
    <submittedName>
        <fullName evidence="2">PilZ domain-containing protein</fullName>
    </submittedName>
</protein>
<name>A0ABX6QNX4_9HYPH</name>
<reference evidence="2 3" key="1">
    <citation type="submission" date="2020-06" db="EMBL/GenBank/DDBJ databases">
        <title>Genome sequence of Rhizobium sp strain ADMK78.</title>
        <authorList>
            <person name="Rahi P."/>
        </authorList>
    </citation>
    <scope>NUCLEOTIDE SEQUENCE [LARGE SCALE GENOMIC DNA]</scope>
    <source>
        <strain evidence="2 3">ADMK78</strain>
    </source>
</reference>
<dbReference type="Proteomes" id="UP000308530">
    <property type="component" value="Chromosome"/>
</dbReference>
<dbReference type="SUPFAM" id="SSF141371">
    <property type="entry name" value="PilZ domain-like"/>
    <property type="match status" value="1"/>
</dbReference>
<dbReference type="Gene3D" id="2.40.10.220">
    <property type="entry name" value="predicted glycosyltransferase like domains"/>
    <property type="match status" value="1"/>
</dbReference>
<dbReference type="InterPro" id="IPR009875">
    <property type="entry name" value="PilZ_domain"/>
</dbReference>
<sequence>MTQVLELDVRKTKRSRCRIPSRVRHLSQEADGRILNVSRTGLAIELYNKLHASTGSTVVIENDEIGLLEGVVRWNRSGRLGIVIAQNSNSMAKIDAYFRHFHKEVQPVLKR</sequence>
<dbReference type="Pfam" id="PF07238">
    <property type="entry name" value="PilZ"/>
    <property type="match status" value="1"/>
</dbReference>
<accession>A0ABX6QNX4</accession>
<dbReference type="EMBL" id="CP058350">
    <property type="protein sequence ID" value="QLF70266.1"/>
    <property type="molecule type" value="Genomic_DNA"/>
</dbReference>
<proteinExistence type="predicted"/>
<gene>
    <name evidence="2" type="ORF">FE840_012350</name>
</gene>
<organism evidence="2 3">
    <name type="scientific">Peteryoungia desertarenae</name>
    <dbReference type="NCBI Taxonomy" id="1813451"/>
    <lineage>
        <taxon>Bacteria</taxon>
        <taxon>Pseudomonadati</taxon>
        <taxon>Pseudomonadota</taxon>
        <taxon>Alphaproteobacteria</taxon>
        <taxon>Hyphomicrobiales</taxon>
        <taxon>Rhizobiaceae</taxon>
        <taxon>Peteryoungia</taxon>
    </lineage>
</organism>
<keyword evidence="3" id="KW-1185">Reference proteome</keyword>
<feature type="domain" description="PilZ" evidence="1">
    <location>
        <begin position="9"/>
        <end position="97"/>
    </location>
</feature>
<dbReference type="RefSeq" id="WP_138288975.1">
    <property type="nucleotide sequence ID" value="NZ_CP058350.1"/>
</dbReference>
<evidence type="ECO:0000313" key="2">
    <source>
        <dbReference type="EMBL" id="QLF70266.1"/>
    </source>
</evidence>
<evidence type="ECO:0000259" key="1">
    <source>
        <dbReference type="Pfam" id="PF07238"/>
    </source>
</evidence>